<organism evidence="7 8">
    <name type="scientific">Saitozyma podzolica</name>
    <dbReference type="NCBI Taxonomy" id="1890683"/>
    <lineage>
        <taxon>Eukaryota</taxon>
        <taxon>Fungi</taxon>
        <taxon>Dikarya</taxon>
        <taxon>Basidiomycota</taxon>
        <taxon>Agaricomycotina</taxon>
        <taxon>Tremellomycetes</taxon>
        <taxon>Tremellales</taxon>
        <taxon>Trimorphomycetaceae</taxon>
        <taxon>Saitozyma</taxon>
    </lineage>
</organism>
<feature type="compositionally biased region" description="Acidic residues" evidence="6">
    <location>
        <begin position="334"/>
        <end position="386"/>
    </location>
</feature>
<evidence type="ECO:0000256" key="5">
    <source>
        <dbReference type="ARBA" id="ARBA00023242"/>
    </source>
</evidence>
<comment type="caution">
    <text evidence="7">The sequence shown here is derived from an EMBL/GenBank/DDBJ whole genome shotgun (WGS) entry which is preliminary data.</text>
</comment>
<dbReference type="OrthoDB" id="20886at2759"/>
<keyword evidence="2" id="KW-0678">Repressor</keyword>
<evidence type="ECO:0000313" key="7">
    <source>
        <dbReference type="EMBL" id="RSH95343.1"/>
    </source>
</evidence>
<feature type="compositionally biased region" description="Polar residues" evidence="6">
    <location>
        <begin position="1"/>
        <end position="20"/>
    </location>
</feature>
<keyword evidence="8" id="KW-1185">Reference proteome</keyword>
<gene>
    <name evidence="7" type="ORF">EHS25_000430</name>
</gene>
<feature type="compositionally biased region" description="Acidic residues" evidence="6">
    <location>
        <begin position="129"/>
        <end position="154"/>
    </location>
</feature>
<feature type="region of interest" description="Disordered" evidence="6">
    <location>
        <begin position="588"/>
        <end position="730"/>
    </location>
</feature>
<dbReference type="InterPro" id="IPR013907">
    <property type="entry name" value="Sds3"/>
</dbReference>
<feature type="compositionally biased region" description="Basic and acidic residues" evidence="6">
    <location>
        <begin position="24"/>
        <end position="41"/>
    </location>
</feature>
<keyword evidence="4" id="KW-0804">Transcription</keyword>
<protein>
    <submittedName>
        <fullName evidence="7">Uncharacterized protein</fullName>
    </submittedName>
</protein>
<sequence>MPPSRKFSSPLSSATPSPNLQPKLEAEETKPDPELVLDLDRPSTATVAAEATDDARSRLSSELSEELDDDEELGDRGGEREGEGNAEAQEEDDDEDEDGDGVDGEADDGRDDRSLTSDTVPRSPRTESDLTEEPDLPDEELDEEAEGEDEEEEIKLEHLGEEALKGAEPEPESEIIDAQPAYESNDADADADADVDEDEDKTNVLPRSKRVKRIESVSMSGSPSLTPPPPSVKGKPRGLPKLSISPRVTRANGGQSQDMADVGAKGEDNGDSVDGLDGGLAEDEAQDEDQDDEDDGDADENDEEGDGDVTMRPGDDLGADMEVDEADVVAPEDAPADADADADVDVEAEAEAEAEAEEAEAPEPAEGEDGEQQEDETAEEEGDVDAAETASQLTLPLRFGAHSHTSHAPPPTAAALRSLLMLEIKFAALRDRLYIERMEEAAAEEEMIHDGTHPALTYLYKTLAGRREKLHEVASRRHQQTLEELVKAREAEKDAVWTWWTDERDQLHWEEFEQTWSKRRRLAREKNEIETPRPAKPIPRPTDRLAGKGFNWAQGAVPSRLSMDDAAADLALMENRRPVQYSRHASPAVFTQQSHSGYPASAAAGPSTQTSYAAYPANQSYSKAGGSSTADHSRHTHPEAHAHAHAHAHSTAPARPPQQPSQQQQQQQPARPQQSTAQMFNQLASGGQVEHSGSAPSRSGSGGTPSQVGQQAQVPRREGRTVPTSSTIFGGLMAKEPVKVESASAGGTNGLPSASGSGWGTGLGLGLGGMGGMGGNKLVNGHNKEAVSGPGPVSAGASVSSSGPGPGARMGAGVAAHSGLGGQSNGPNQPSSAAGLAPSTAPTTGDKRPTPPSAAAPERRYGLADYLGGSPSGAFGSFSAGLGKVGVLSPPNVGLGARSPFSAGNSPGQQQTTTVPRS</sequence>
<evidence type="ECO:0000256" key="3">
    <source>
        <dbReference type="ARBA" id="ARBA00023015"/>
    </source>
</evidence>
<evidence type="ECO:0000313" key="8">
    <source>
        <dbReference type="Proteomes" id="UP000279259"/>
    </source>
</evidence>
<feature type="compositionally biased region" description="Basic and acidic residues" evidence="6">
    <location>
        <begin position="155"/>
        <end position="168"/>
    </location>
</feature>
<feature type="region of interest" description="Disordered" evidence="6">
    <location>
        <begin position="526"/>
        <end position="546"/>
    </location>
</feature>
<evidence type="ECO:0000256" key="1">
    <source>
        <dbReference type="ARBA" id="ARBA00004123"/>
    </source>
</evidence>
<dbReference type="GO" id="GO:0005654">
    <property type="term" value="C:nucleoplasm"/>
    <property type="evidence" value="ECO:0007669"/>
    <property type="project" value="UniProtKB-ARBA"/>
</dbReference>
<keyword evidence="3" id="KW-0805">Transcription regulation</keyword>
<dbReference type="GO" id="GO:0010468">
    <property type="term" value="P:regulation of gene expression"/>
    <property type="evidence" value="ECO:0007669"/>
    <property type="project" value="UniProtKB-ARBA"/>
</dbReference>
<feature type="compositionally biased region" description="Low complexity" evidence="6">
    <location>
        <begin position="660"/>
        <end position="678"/>
    </location>
</feature>
<feature type="compositionally biased region" description="Low complexity" evidence="6">
    <location>
        <begin position="594"/>
        <end position="607"/>
    </location>
</feature>
<reference evidence="7 8" key="1">
    <citation type="submission" date="2018-11" db="EMBL/GenBank/DDBJ databases">
        <title>Genome sequence of Saitozyma podzolica DSM 27192.</title>
        <authorList>
            <person name="Aliyu H."/>
            <person name="Gorte O."/>
            <person name="Ochsenreither K."/>
        </authorList>
    </citation>
    <scope>NUCLEOTIDE SEQUENCE [LARGE SCALE GENOMIC DNA]</scope>
    <source>
        <strain evidence="7 8">DSM 27192</strain>
    </source>
</reference>
<dbReference type="STRING" id="1890683.A0A427YW28"/>
<feature type="compositionally biased region" description="Acidic residues" evidence="6">
    <location>
        <begin position="280"/>
        <end position="307"/>
    </location>
</feature>
<accession>A0A427YW28</accession>
<dbReference type="Pfam" id="PF08598">
    <property type="entry name" value="Sds3"/>
    <property type="match status" value="1"/>
</dbReference>
<feature type="compositionally biased region" description="Acidic residues" evidence="6">
    <location>
        <begin position="185"/>
        <end position="200"/>
    </location>
</feature>
<dbReference type="SMART" id="SM01401">
    <property type="entry name" value="Sds3"/>
    <property type="match status" value="1"/>
</dbReference>
<evidence type="ECO:0000256" key="2">
    <source>
        <dbReference type="ARBA" id="ARBA00022491"/>
    </source>
</evidence>
<keyword evidence="5" id="KW-0539">Nucleus</keyword>
<proteinExistence type="predicted"/>
<dbReference type="AlphaFoldDB" id="A0A427YW28"/>
<feature type="compositionally biased region" description="Polar residues" evidence="6">
    <location>
        <begin position="608"/>
        <end position="630"/>
    </location>
</feature>
<evidence type="ECO:0000256" key="4">
    <source>
        <dbReference type="ARBA" id="ARBA00023163"/>
    </source>
</evidence>
<comment type="subcellular location">
    <subcellularLocation>
        <location evidence="1">Nucleus</location>
    </subcellularLocation>
</comment>
<feature type="compositionally biased region" description="Acidic residues" evidence="6">
    <location>
        <begin position="63"/>
        <end position="73"/>
    </location>
</feature>
<feature type="compositionally biased region" description="Basic and acidic residues" evidence="6">
    <location>
        <begin position="631"/>
        <end position="642"/>
    </location>
</feature>
<dbReference type="EMBL" id="RSCD01000001">
    <property type="protein sequence ID" value="RSH95343.1"/>
    <property type="molecule type" value="Genomic_DNA"/>
</dbReference>
<feature type="compositionally biased region" description="Acidic residues" evidence="6">
    <location>
        <begin position="88"/>
        <end position="109"/>
    </location>
</feature>
<evidence type="ECO:0000256" key="6">
    <source>
        <dbReference type="SAM" id="MobiDB-lite"/>
    </source>
</evidence>
<feature type="compositionally biased region" description="Low complexity" evidence="6">
    <location>
        <begin position="786"/>
        <end position="803"/>
    </location>
</feature>
<feature type="region of interest" description="Disordered" evidence="6">
    <location>
        <begin position="781"/>
        <end position="918"/>
    </location>
</feature>
<feature type="compositionally biased region" description="Basic and acidic residues" evidence="6">
    <location>
        <begin position="74"/>
        <end position="83"/>
    </location>
</feature>
<feature type="region of interest" description="Disordered" evidence="6">
    <location>
        <begin position="1"/>
        <end position="388"/>
    </location>
</feature>
<feature type="compositionally biased region" description="Acidic residues" evidence="6">
    <location>
        <begin position="317"/>
        <end position="327"/>
    </location>
</feature>
<feature type="compositionally biased region" description="Polar residues" evidence="6">
    <location>
        <begin position="902"/>
        <end position="918"/>
    </location>
</feature>
<dbReference type="Proteomes" id="UP000279259">
    <property type="component" value="Unassembled WGS sequence"/>
</dbReference>
<feature type="compositionally biased region" description="Low complexity" evidence="6">
    <location>
        <begin position="867"/>
        <end position="882"/>
    </location>
</feature>
<name>A0A427YW28_9TREE</name>